<organism evidence="2 3">
    <name type="scientific">Micromonospora carbonacea</name>
    <dbReference type="NCBI Taxonomy" id="47853"/>
    <lineage>
        <taxon>Bacteria</taxon>
        <taxon>Bacillati</taxon>
        <taxon>Actinomycetota</taxon>
        <taxon>Actinomycetes</taxon>
        <taxon>Micromonosporales</taxon>
        <taxon>Micromonosporaceae</taxon>
        <taxon>Micromonospora</taxon>
    </lineage>
</organism>
<name>A0A7H8XFD9_9ACTN</name>
<evidence type="ECO:0000313" key="3">
    <source>
        <dbReference type="Proteomes" id="UP000509335"/>
    </source>
</evidence>
<dbReference type="RefSeq" id="WP_178063164.1">
    <property type="nucleotide sequence ID" value="NZ_JBICTT010000005.1"/>
</dbReference>
<dbReference type="Proteomes" id="UP000509335">
    <property type="component" value="Chromosome"/>
</dbReference>
<sequence>MVTQVRLLGCRPESAPLTELNALGPSTKAGLRRRRISADVYVVAADGSASRIIGATASGTVDASEPAGIGAGPLDVTVRSAIGEPTPAGILGILAHRHNGRPRGGPTTSRPPLDSTVNPTGAGSR</sequence>
<dbReference type="KEGG" id="mcab:HXZ27_03475"/>
<protein>
    <submittedName>
        <fullName evidence="2">Uncharacterized protein</fullName>
    </submittedName>
</protein>
<dbReference type="EMBL" id="CP058322">
    <property type="protein sequence ID" value="QLD23404.1"/>
    <property type="molecule type" value="Genomic_DNA"/>
</dbReference>
<evidence type="ECO:0000256" key="1">
    <source>
        <dbReference type="SAM" id="MobiDB-lite"/>
    </source>
</evidence>
<reference evidence="2 3" key="1">
    <citation type="submission" date="2020-07" db="EMBL/GenBank/DDBJ databases">
        <title>A bifunctional nitrone conjugated secondary metabolite targeting the ribosome.</title>
        <authorList>
            <person name="Limbrick E.M."/>
            <person name="Graf M."/>
            <person name="Derewacz D.K."/>
            <person name="Nguyen F."/>
            <person name="Spraggins J.M."/>
            <person name="Wieland M."/>
            <person name="Ynigez-Gutierrez A.E."/>
            <person name="Reisman B.J."/>
            <person name="Zinshteyn B."/>
            <person name="McCulloch K."/>
            <person name="Iverson T.M."/>
            <person name="Green R."/>
            <person name="Wilson D.N."/>
            <person name="Bachmann B.O."/>
        </authorList>
    </citation>
    <scope>NUCLEOTIDE SEQUENCE [LARGE SCALE GENOMIC DNA]</scope>
    <source>
        <strain evidence="3">aurantiaca</strain>
    </source>
</reference>
<proteinExistence type="predicted"/>
<evidence type="ECO:0000313" key="2">
    <source>
        <dbReference type="EMBL" id="QLD23404.1"/>
    </source>
</evidence>
<dbReference type="AlphaFoldDB" id="A0A7H8XFD9"/>
<feature type="region of interest" description="Disordered" evidence="1">
    <location>
        <begin position="95"/>
        <end position="125"/>
    </location>
</feature>
<accession>A0A7H8XFD9</accession>
<gene>
    <name evidence="2" type="ORF">HXZ27_03475</name>
</gene>
<dbReference type="GeneID" id="301309723"/>
<feature type="compositionally biased region" description="Polar residues" evidence="1">
    <location>
        <begin position="115"/>
        <end position="125"/>
    </location>
</feature>